<dbReference type="PROSITE" id="PS00552">
    <property type="entry name" value="HTH_MERR_1"/>
    <property type="match status" value="1"/>
</dbReference>
<dbReference type="GO" id="GO:0046872">
    <property type="term" value="F:metal ion binding"/>
    <property type="evidence" value="ECO:0007669"/>
    <property type="project" value="UniProtKB-KW"/>
</dbReference>
<evidence type="ECO:0000256" key="3">
    <source>
        <dbReference type="ARBA" id="ARBA00023004"/>
    </source>
</evidence>
<dbReference type="SMART" id="SM00422">
    <property type="entry name" value="HTH_MERR"/>
    <property type="match status" value="1"/>
</dbReference>
<keyword evidence="1" id="KW-0001">2Fe-2S</keyword>
<dbReference type="PANTHER" id="PTHR30204">
    <property type="entry name" value="REDOX-CYCLING DRUG-SENSING TRANSCRIPTIONAL ACTIVATOR SOXR"/>
    <property type="match status" value="1"/>
</dbReference>
<dbReference type="AlphaFoldDB" id="F8GTI1"/>
<evidence type="ECO:0000256" key="1">
    <source>
        <dbReference type="ARBA" id="ARBA00022714"/>
    </source>
</evidence>
<dbReference type="GO" id="GO:0051537">
    <property type="term" value="F:2 iron, 2 sulfur cluster binding"/>
    <property type="evidence" value="ECO:0007669"/>
    <property type="project" value="UniProtKB-KW"/>
</dbReference>
<keyword evidence="6" id="KW-0238">DNA-binding</keyword>
<dbReference type="InterPro" id="IPR015358">
    <property type="entry name" value="Tscrpt_reg_MerR_DNA-bd"/>
</dbReference>
<evidence type="ECO:0000256" key="5">
    <source>
        <dbReference type="ARBA" id="ARBA00023015"/>
    </source>
</evidence>
<evidence type="ECO:0000256" key="7">
    <source>
        <dbReference type="ARBA" id="ARBA00023163"/>
    </source>
</evidence>
<dbReference type="SUPFAM" id="SSF46955">
    <property type="entry name" value="Putative DNA-binding domain"/>
    <property type="match status" value="1"/>
</dbReference>
<dbReference type="PROSITE" id="PS50937">
    <property type="entry name" value="HTH_MERR_2"/>
    <property type="match status" value="1"/>
</dbReference>
<dbReference type="NCBIfam" id="TIGR01950">
    <property type="entry name" value="SoxR"/>
    <property type="match status" value="1"/>
</dbReference>
<dbReference type="PRINTS" id="PR00040">
    <property type="entry name" value="HTHMERR"/>
</dbReference>
<dbReference type="Pfam" id="PF09278">
    <property type="entry name" value="MerR-DNA-bind"/>
    <property type="match status" value="1"/>
</dbReference>
<evidence type="ECO:0000256" key="6">
    <source>
        <dbReference type="ARBA" id="ARBA00023125"/>
    </source>
</evidence>
<dbReference type="Gene3D" id="1.10.1660.10">
    <property type="match status" value="1"/>
</dbReference>
<dbReference type="GO" id="GO:0003677">
    <property type="term" value="F:DNA binding"/>
    <property type="evidence" value="ECO:0007669"/>
    <property type="project" value="UniProtKB-KW"/>
</dbReference>
<dbReference type="CDD" id="cd01110">
    <property type="entry name" value="HTH_SoxR"/>
    <property type="match status" value="1"/>
</dbReference>
<proteinExistence type="predicted"/>
<feature type="region of interest" description="Disordered" evidence="8">
    <location>
        <begin position="164"/>
        <end position="184"/>
    </location>
</feature>
<dbReference type="HOGENOM" id="CLU_060077_5_1_4"/>
<dbReference type="Pfam" id="PF00376">
    <property type="entry name" value="MerR"/>
    <property type="match status" value="1"/>
</dbReference>
<gene>
    <name evidence="10" type="ordered locus">CNE_2c22790</name>
</gene>
<evidence type="ECO:0000259" key="9">
    <source>
        <dbReference type="PROSITE" id="PS50937"/>
    </source>
</evidence>
<keyword evidence="3" id="KW-0408">Iron</keyword>
<feature type="domain" description="HTH merR-type" evidence="9">
    <location>
        <begin position="34"/>
        <end position="102"/>
    </location>
</feature>
<name>F8GTI1_CUPNN</name>
<keyword evidence="2" id="KW-0479">Metal-binding</keyword>
<evidence type="ECO:0000256" key="4">
    <source>
        <dbReference type="ARBA" id="ARBA00023014"/>
    </source>
</evidence>
<protein>
    <submittedName>
        <fullName evidence="10">Transcriptional regulator SoxR family</fullName>
    </submittedName>
</protein>
<keyword evidence="4" id="KW-0411">Iron-sulfur</keyword>
<evidence type="ECO:0000313" key="10">
    <source>
        <dbReference type="EMBL" id="AEI81227.1"/>
    </source>
</evidence>
<dbReference type="GO" id="GO:0006979">
    <property type="term" value="P:response to oxidative stress"/>
    <property type="evidence" value="ECO:0007669"/>
    <property type="project" value="InterPro"/>
</dbReference>
<evidence type="ECO:0000256" key="2">
    <source>
        <dbReference type="ARBA" id="ARBA00022723"/>
    </source>
</evidence>
<accession>F8GTI1</accession>
<dbReference type="PANTHER" id="PTHR30204:SF0">
    <property type="entry name" value="REDOX-SENSITIVE TRANSCRIPTIONAL ACTIVATOR SOXR"/>
    <property type="match status" value="1"/>
</dbReference>
<dbReference type="InterPro" id="IPR047057">
    <property type="entry name" value="MerR_fam"/>
</dbReference>
<reference evidence="10 11" key="1">
    <citation type="journal article" date="2011" name="J. Bacteriol.">
        <title>Complete genome sequence of the type strain Cupriavidus necator N-1.</title>
        <authorList>
            <person name="Poehlein A."/>
            <person name="Kusian B."/>
            <person name="Friedrich B."/>
            <person name="Daniel R."/>
            <person name="Bowien B."/>
        </authorList>
    </citation>
    <scope>NUCLEOTIDE SEQUENCE [LARGE SCALE GENOMIC DNA]</scope>
    <source>
        <strain evidence="11">ATCC 43291 / DSM 13513 / CCUG 52238 / LMG 8453 / N-1</strain>
    </source>
</reference>
<organism evidence="10 11">
    <name type="scientific">Cupriavidus necator (strain ATCC 43291 / DSM 13513 / CCUG 52238 / LMG 8453 / N-1)</name>
    <name type="common">Ralstonia eutropha</name>
    <dbReference type="NCBI Taxonomy" id="1042878"/>
    <lineage>
        <taxon>Bacteria</taxon>
        <taxon>Pseudomonadati</taxon>
        <taxon>Pseudomonadota</taxon>
        <taxon>Betaproteobacteria</taxon>
        <taxon>Burkholderiales</taxon>
        <taxon>Burkholderiaceae</taxon>
        <taxon>Cupriavidus</taxon>
    </lineage>
</organism>
<dbReference type="GO" id="GO:0003700">
    <property type="term" value="F:DNA-binding transcription factor activity"/>
    <property type="evidence" value="ECO:0007669"/>
    <property type="project" value="InterPro"/>
</dbReference>
<dbReference type="Proteomes" id="UP000006798">
    <property type="component" value="Chromosome 2"/>
</dbReference>
<keyword evidence="5" id="KW-0805">Transcription regulation</keyword>
<dbReference type="InterPro" id="IPR000551">
    <property type="entry name" value="MerR-type_HTH_dom"/>
</dbReference>
<keyword evidence="7" id="KW-0804">Transcription</keyword>
<dbReference type="InterPro" id="IPR009061">
    <property type="entry name" value="DNA-bd_dom_put_sf"/>
</dbReference>
<dbReference type="EMBL" id="CP002878">
    <property type="protein sequence ID" value="AEI81227.1"/>
    <property type="molecule type" value="Genomic_DNA"/>
</dbReference>
<sequence>MDIPPFHWCLPLPMASANKPPSPRRRRTAPSEELLSVGEVAARTGIAVSALHFYESRGLIASTRSGGNQRRYARAVLRRLAVIRVAQRMGLPLAVIADAMQKLPDGRAPTVADWRRLSASWRDDLDERIRTLTQLRDQLDGCIGCGCLSLKACPLRNPHDALAGEGPGPHFPPTGMSAGKPADR</sequence>
<dbReference type="KEGG" id="cnc:CNE_2c22790"/>
<evidence type="ECO:0000313" key="11">
    <source>
        <dbReference type="Proteomes" id="UP000006798"/>
    </source>
</evidence>
<evidence type="ECO:0000256" key="8">
    <source>
        <dbReference type="SAM" id="MobiDB-lite"/>
    </source>
</evidence>
<dbReference type="InterPro" id="IPR010211">
    <property type="entry name" value="Redox-sen_tscrpt-act_SoxR"/>
</dbReference>